<name>A0A448YMC9_BRENA</name>
<dbReference type="PROSITE" id="PS50222">
    <property type="entry name" value="EF_HAND_2"/>
    <property type="match status" value="2"/>
</dbReference>
<dbReference type="AlphaFoldDB" id="A0A448YMC9"/>
<dbReference type="Proteomes" id="UP000290900">
    <property type="component" value="Unassembled WGS sequence"/>
</dbReference>
<dbReference type="InterPro" id="IPR011992">
    <property type="entry name" value="EF-hand-dom_pair"/>
</dbReference>
<gene>
    <name evidence="3" type="ORF">BRENAR_LOCUS2783</name>
</gene>
<dbReference type="FunFam" id="1.10.238.10:FF:000001">
    <property type="entry name" value="Calmodulin 1"/>
    <property type="match status" value="1"/>
</dbReference>
<proteinExistence type="predicted"/>
<protein>
    <submittedName>
        <fullName evidence="3">DEKNAAC103042</fullName>
    </submittedName>
</protein>
<dbReference type="EMBL" id="CAACVR010000016">
    <property type="protein sequence ID" value="VEU22051.1"/>
    <property type="molecule type" value="Genomic_DNA"/>
</dbReference>
<dbReference type="InParanoid" id="A0A448YMC9"/>
<keyword evidence="4" id="KW-1185">Reference proteome</keyword>
<dbReference type="InterPro" id="IPR050230">
    <property type="entry name" value="CALM/Myosin/TropC-like"/>
</dbReference>
<dbReference type="Pfam" id="PF13499">
    <property type="entry name" value="EF-hand_7"/>
    <property type="match status" value="1"/>
</dbReference>
<dbReference type="SMART" id="SM00054">
    <property type="entry name" value="EFh"/>
    <property type="match status" value="2"/>
</dbReference>
<dbReference type="OrthoDB" id="26525at2759"/>
<evidence type="ECO:0000256" key="1">
    <source>
        <dbReference type="ARBA" id="ARBA00022737"/>
    </source>
</evidence>
<evidence type="ECO:0000313" key="3">
    <source>
        <dbReference type="EMBL" id="VEU22051.1"/>
    </source>
</evidence>
<dbReference type="PANTHER" id="PTHR23048:SF0">
    <property type="entry name" value="CALMODULIN LIKE 3"/>
    <property type="match status" value="1"/>
</dbReference>
<evidence type="ECO:0000313" key="4">
    <source>
        <dbReference type="Proteomes" id="UP000290900"/>
    </source>
</evidence>
<feature type="domain" description="EF-hand" evidence="2">
    <location>
        <begin position="76"/>
        <end position="111"/>
    </location>
</feature>
<dbReference type="InterPro" id="IPR002048">
    <property type="entry name" value="EF_hand_dom"/>
</dbReference>
<dbReference type="STRING" id="13370.A0A448YMC9"/>
<organism evidence="3 4">
    <name type="scientific">Brettanomyces naardenensis</name>
    <name type="common">Yeast</name>
    <dbReference type="NCBI Taxonomy" id="13370"/>
    <lineage>
        <taxon>Eukaryota</taxon>
        <taxon>Fungi</taxon>
        <taxon>Dikarya</taxon>
        <taxon>Ascomycota</taxon>
        <taxon>Saccharomycotina</taxon>
        <taxon>Pichiomycetes</taxon>
        <taxon>Pichiales</taxon>
        <taxon>Pichiaceae</taxon>
        <taxon>Brettanomyces</taxon>
    </lineage>
</organism>
<dbReference type="FunCoup" id="A0A448YMC9">
    <property type="interactions" value="224"/>
</dbReference>
<dbReference type="SUPFAM" id="SSF47473">
    <property type="entry name" value="EF-hand"/>
    <property type="match status" value="1"/>
</dbReference>
<dbReference type="GO" id="GO:0016460">
    <property type="term" value="C:myosin II complex"/>
    <property type="evidence" value="ECO:0007669"/>
    <property type="project" value="TreeGrafter"/>
</dbReference>
<evidence type="ECO:0000259" key="2">
    <source>
        <dbReference type="PROSITE" id="PS50222"/>
    </source>
</evidence>
<reference evidence="3 4" key="1">
    <citation type="submission" date="2018-12" db="EMBL/GenBank/DDBJ databases">
        <authorList>
            <person name="Tiukova I."/>
            <person name="Dainat J."/>
        </authorList>
    </citation>
    <scope>NUCLEOTIDE SEQUENCE [LARGE SCALE GENOMIC DNA]</scope>
</reference>
<accession>A0A448YMC9</accession>
<dbReference type="CDD" id="cd00051">
    <property type="entry name" value="EFh"/>
    <property type="match status" value="1"/>
</dbReference>
<dbReference type="PANTHER" id="PTHR23048">
    <property type="entry name" value="MYOSIN LIGHT CHAIN 1, 3"/>
    <property type="match status" value="1"/>
</dbReference>
<dbReference type="Gene3D" id="1.10.238.10">
    <property type="entry name" value="EF-hand"/>
    <property type="match status" value="2"/>
</dbReference>
<keyword evidence="1" id="KW-0677">Repeat</keyword>
<feature type="domain" description="EF-hand" evidence="2">
    <location>
        <begin position="2"/>
        <end position="37"/>
    </location>
</feature>
<dbReference type="GO" id="GO:0005509">
    <property type="term" value="F:calcium ion binding"/>
    <property type="evidence" value="ECO:0007669"/>
    <property type="project" value="InterPro"/>
</dbReference>
<dbReference type="GO" id="GO:1903475">
    <property type="term" value="P:mitotic actomyosin contractile ring assembly"/>
    <property type="evidence" value="ECO:0007669"/>
    <property type="project" value="TreeGrafter"/>
</dbReference>
<sequence>MSDEKKYKDAFALFDKKGTGQVAVSQLGDLLRAIGQNPTLQEISELQASVGGESSTLSYDKYVKLINREGGFKKVGQPEDYIKAFQIFDKNLTGYIGVGELKYILTSIGEKLSEDEVDELLKGISITDDNTIDYVEFVKSILAQ</sequence>